<feature type="region of interest" description="Disordered" evidence="6">
    <location>
        <begin position="1"/>
        <end position="56"/>
    </location>
</feature>
<feature type="region of interest" description="Disordered" evidence="6">
    <location>
        <begin position="226"/>
        <end position="245"/>
    </location>
</feature>
<dbReference type="GO" id="GO:0005737">
    <property type="term" value="C:cytoplasm"/>
    <property type="evidence" value="ECO:0007669"/>
    <property type="project" value="TreeGrafter"/>
</dbReference>
<keyword evidence="2" id="KW-0597">Phosphoprotein</keyword>
<dbReference type="GO" id="GO:0005634">
    <property type="term" value="C:nucleus"/>
    <property type="evidence" value="ECO:0007669"/>
    <property type="project" value="TreeGrafter"/>
</dbReference>
<evidence type="ECO:0000256" key="3">
    <source>
        <dbReference type="ARBA" id="ARBA00022670"/>
    </source>
</evidence>
<organism evidence="8 9">
    <name type="scientific">Armillaria ostoyae</name>
    <name type="common">Armillaria root rot fungus</name>
    <dbReference type="NCBI Taxonomy" id="47428"/>
    <lineage>
        <taxon>Eukaryota</taxon>
        <taxon>Fungi</taxon>
        <taxon>Dikarya</taxon>
        <taxon>Basidiomycota</taxon>
        <taxon>Agaricomycotina</taxon>
        <taxon>Agaricomycetes</taxon>
        <taxon>Agaricomycetidae</taxon>
        <taxon>Agaricales</taxon>
        <taxon>Marasmiineae</taxon>
        <taxon>Physalacriaceae</taxon>
        <taxon>Armillaria</taxon>
    </lineage>
</organism>
<accession>A0A284R3E8</accession>
<evidence type="ECO:0000313" key="9">
    <source>
        <dbReference type="Proteomes" id="UP000219338"/>
    </source>
</evidence>
<keyword evidence="4" id="KW-0833">Ubl conjugation pathway</keyword>
<dbReference type="PANTHER" id="PTHR46896">
    <property type="entry name" value="SENTRIN-SPECIFIC PROTEASE"/>
    <property type="match status" value="1"/>
</dbReference>
<dbReference type="Proteomes" id="UP000219338">
    <property type="component" value="Unassembled WGS sequence"/>
</dbReference>
<evidence type="ECO:0000259" key="7">
    <source>
        <dbReference type="PROSITE" id="PS50600"/>
    </source>
</evidence>
<feature type="compositionally biased region" description="Acidic residues" evidence="6">
    <location>
        <begin position="22"/>
        <end position="41"/>
    </location>
</feature>
<sequence>MEEHPFKIWKPSNPAPPFLFPEIDDEDSMESSDLSSDDEGDFRDSHSRSNSQPFTLANFHTGLSGTLKRKAKDSAISKVHRSKKPRSHNTSVPDNSQEYVGEAETINPEELMLEYPWGVTGGVGIKREDFDHLKPGVYLNDNLIEFGLRLLQEQLGQDKFVINEDIYVFSPFWFPKFQRKYDDVRCWMSKIDIFAMTYLIIPIHEGIHWYLAIICNPGCMILPAEPEKETEVEGEERSDTRKGSAEGEVTQIFTLDSLSSEHQDTLTALSNFLVLEASDKKGMQTTRQPITQSASISVIMDTHRKLTIVQVPWQRNSYDCGIYLIHFAETFMSEPSRYHKLMSESASHLTTERNLVWQVDKANTLRERLTCLILELSKGWSAYMATHPRDVTSSDSPIEIIEDT</sequence>
<dbReference type="GO" id="GO:0070139">
    <property type="term" value="F:SUMO-specific endopeptidase activity"/>
    <property type="evidence" value="ECO:0007669"/>
    <property type="project" value="TreeGrafter"/>
</dbReference>
<gene>
    <name evidence="8" type="ORF">ARMOST_06601</name>
</gene>
<dbReference type="InterPro" id="IPR051947">
    <property type="entry name" value="Sentrin-specific_protease"/>
</dbReference>
<dbReference type="Gene3D" id="3.40.395.10">
    <property type="entry name" value="Adenoviral Proteinase, Chain A"/>
    <property type="match status" value="1"/>
</dbReference>
<dbReference type="GO" id="GO:0006508">
    <property type="term" value="P:proteolysis"/>
    <property type="evidence" value="ECO:0007669"/>
    <property type="project" value="UniProtKB-KW"/>
</dbReference>
<dbReference type="PANTHER" id="PTHR46896:SF3">
    <property type="entry name" value="FI06413P-RELATED"/>
    <property type="match status" value="1"/>
</dbReference>
<evidence type="ECO:0000256" key="2">
    <source>
        <dbReference type="ARBA" id="ARBA00022553"/>
    </source>
</evidence>
<feature type="compositionally biased region" description="Polar residues" evidence="6">
    <location>
        <begin position="88"/>
        <end position="97"/>
    </location>
</feature>
<feature type="compositionally biased region" description="Basic residues" evidence="6">
    <location>
        <begin position="78"/>
        <end position="87"/>
    </location>
</feature>
<reference evidence="9" key="1">
    <citation type="journal article" date="2017" name="Nat. Ecol. Evol.">
        <title>Genome expansion and lineage-specific genetic innovations in the forest pathogenic fungi Armillaria.</title>
        <authorList>
            <person name="Sipos G."/>
            <person name="Prasanna A.N."/>
            <person name="Walter M.C."/>
            <person name="O'Connor E."/>
            <person name="Balint B."/>
            <person name="Krizsan K."/>
            <person name="Kiss B."/>
            <person name="Hess J."/>
            <person name="Varga T."/>
            <person name="Slot J."/>
            <person name="Riley R."/>
            <person name="Boka B."/>
            <person name="Rigling D."/>
            <person name="Barry K."/>
            <person name="Lee J."/>
            <person name="Mihaltcheva S."/>
            <person name="LaButti K."/>
            <person name="Lipzen A."/>
            <person name="Waldron R."/>
            <person name="Moloney N.M."/>
            <person name="Sperisen C."/>
            <person name="Kredics L."/>
            <person name="Vagvoelgyi C."/>
            <person name="Patrignani A."/>
            <person name="Fitzpatrick D."/>
            <person name="Nagy I."/>
            <person name="Doyle S."/>
            <person name="Anderson J.B."/>
            <person name="Grigoriev I.V."/>
            <person name="Gueldener U."/>
            <person name="Muensterkoetter M."/>
            <person name="Nagy L.G."/>
        </authorList>
    </citation>
    <scope>NUCLEOTIDE SEQUENCE [LARGE SCALE GENOMIC DNA]</scope>
    <source>
        <strain evidence="9">C18/9</strain>
    </source>
</reference>
<keyword evidence="9" id="KW-1185">Reference proteome</keyword>
<dbReference type="OMA" id="WSAYMAT"/>
<dbReference type="AlphaFoldDB" id="A0A284R3E8"/>
<name>A0A284R3E8_ARMOS</name>
<dbReference type="Pfam" id="PF02902">
    <property type="entry name" value="Peptidase_C48"/>
    <property type="match status" value="1"/>
</dbReference>
<dbReference type="STRING" id="47428.A0A284R3E8"/>
<dbReference type="EMBL" id="FUEG01000004">
    <property type="protein sequence ID" value="SJL03249.1"/>
    <property type="molecule type" value="Genomic_DNA"/>
</dbReference>
<keyword evidence="3" id="KW-0645">Protease</keyword>
<dbReference type="SUPFAM" id="SSF54001">
    <property type="entry name" value="Cysteine proteinases"/>
    <property type="match status" value="1"/>
</dbReference>
<evidence type="ECO:0000256" key="4">
    <source>
        <dbReference type="ARBA" id="ARBA00022786"/>
    </source>
</evidence>
<evidence type="ECO:0000256" key="6">
    <source>
        <dbReference type="SAM" id="MobiDB-lite"/>
    </source>
</evidence>
<protein>
    <recommendedName>
        <fullName evidence="7">Ubiquitin-like protease family profile domain-containing protein</fullName>
    </recommendedName>
</protein>
<feature type="region of interest" description="Disordered" evidence="6">
    <location>
        <begin position="74"/>
        <end position="97"/>
    </location>
</feature>
<evidence type="ECO:0000256" key="5">
    <source>
        <dbReference type="ARBA" id="ARBA00022801"/>
    </source>
</evidence>
<dbReference type="GO" id="GO:0016926">
    <property type="term" value="P:protein desumoylation"/>
    <property type="evidence" value="ECO:0007669"/>
    <property type="project" value="TreeGrafter"/>
</dbReference>
<feature type="domain" description="Ubiquitin-like protease family profile" evidence="7">
    <location>
        <begin position="123"/>
        <end position="331"/>
    </location>
</feature>
<evidence type="ECO:0000256" key="1">
    <source>
        <dbReference type="ARBA" id="ARBA00005234"/>
    </source>
</evidence>
<evidence type="ECO:0000313" key="8">
    <source>
        <dbReference type="EMBL" id="SJL03249.1"/>
    </source>
</evidence>
<proteinExistence type="inferred from homology"/>
<dbReference type="InterPro" id="IPR003653">
    <property type="entry name" value="Peptidase_C48_C"/>
</dbReference>
<dbReference type="OrthoDB" id="442460at2759"/>
<keyword evidence="5" id="KW-0378">Hydrolase</keyword>
<dbReference type="InterPro" id="IPR038765">
    <property type="entry name" value="Papain-like_cys_pep_sf"/>
</dbReference>
<comment type="similarity">
    <text evidence="1">Belongs to the peptidase C48 family.</text>
</comment>
<dbReference type="PROSITE" id="PS50600">
    <property type="entry name" value="ULP_PROTEASE"/>
    <property type="match status" value="1"/>
</dbReference>